<feature type="compositionally biased region" description="Low complexity" evidence="18">
    <location>
        <begin position="114"/>
        <end position="126"/>
    </location>
</feature>
<dbReference type="InterPro" id="IPR029431">
    <property type="entry name" value="TP53INP"/>
</dbReference>
<dbReference type="GO" id="GO:0046964">
    <property type="term" value="F:3'-phosphoadenosine 5'-phosphosulfate transmembrane transporter activity"/>
    <property type="evidence" value="ECO:0007669"/>
    <property type="project" value="TreeGrafter"/>
</dbReference>
<evidence type="ECO:0000256" key="8">
    <source>
        <dbReference type="ARBA" id="ARBA00022989"/>
    </source>
</evidence>
<evidence type="ECO:0000256" key="13">
    <source>
        <dbReference type="ARBA" id="ARBA00023163"/>
    </source>
</evidence>
<comment type="subcellular location">
    <subcellularLocation>
        <location evidence="3">Cytoplasm</location>
        <location evidence="3">Cytosol</location>
    </subcellularLocation>
    <subcellularLocation>
        <location evidence="2">Cytoplasmic vesicle</location>
        <location evidence="2">Autophagosome</location>
    </subcellularLocation>
    <subcellularLocation>
        <location evidence="1">Membrane</location>
        <topology evidence="1">Multi-pass membrane protein</topology>
    </subcellularLocation>
    <subcellularLocation>
        <location evidence="16">Nucleus</location>
        <location evidence="16">Nuclear body</location>
    </subcellularLocation>
</comment>
<feature type="compositionally biased region" description="Polar residues" evidence="18">
    <location>
        <begin position="95"/>
        <end position="104"/>
    </location>
</feature>
<dbReference type="PANTHER" id="PTHR10778:SF8">
    <property type="entry name" value="ADENOSINE 3'-PHOSPHO 5'-PHOSPHOSULFATE TRANSPORTER 2"/>
    <property type="match status" value="1"/>
</dbReference>
<keyword evidence="8 19" id="KW-1133">Transmembrane helix</keyword>
<feature type="transmembrane region" description="Helical" evidence="19">
    <location>
        <begin position="290"/>
        <end position="313"/>
    </location>
</feature>
<keyword evidence="5" id="KW-0813">Transport</keyword>
<evidence type="ECO:0000256" key="9">
    <source>
        <dbReference type="ARBA" id="ARBA00023006"/>
    </source>
</evidence>
<feature type="transmembrane region" description="Helical" evidence="19">
    <location>
        <begin position="378"/>
        <end position="395"/>
    </location>
</feature>
<evidence type="ECO:0000256" key="19">
    <source>
        <dbReference type="SAM" id="Phobius"/>
    </source>
</evidence>
<feature type="transmembrane region" description="Helical" evidence="19">
    <location>
        <begin position="709"/>
        <end position="727"/>
    </location>
</feature>
<proteinExistence type="inferred from homology"/>
<evidence type="ECO:0000256" key="3">
    <source>
        <dbReference type="ARBA" id="ARBA00004514"/>
    </source>
</evidence>
<feature type="transmembrane region" description="Helical" evidence="19">
    <location>
        <begin position="769"/>
        <end position="790"/>
    </location>
</feature>
<evidence type="ECO:0000256" key="1">
    <source>
        <dbReference type="ARBA" id="ARBA00004141"/>
    </source>
</evidence>
<evidence type="ECO:0000313" key="20">
    <source>
        <dbReference type="EMBL" id="CAF0971252.1"/>
    </source>
</evidence>
<evidence type="ECO:0000256" key="7">
    <source>
        <dbReference type="ARBA" id="ARBA00022692"/>
    </source>
</evidence>
<feature type="compositionally biased region" description="Polar residues" evidence="18">
    <location>
        <begin position="159"/>
        <end position="172"/>
    </location>
</feature>
<dbReference type="GO" id="GO:0000139">
    <property type="term" value="C:Golgi membrane"/>
    <property type="evidence" value="ECO:0007669"/>
    <property type="project" value="TreeGrafter"/>
</dbReference>
<gene>
    <name evidence="20" type="ORF">GPM918_LOCUS12248</name>
    <name evidence="21" type="ORF">SRO942_LOCUS12249</name>
</gene>
<dbReference type="EMBL" id="CAJOBC010002655">
    <property type="protein sequence ID" value="CAF3744282.1"/>
    <property type="molecule type" value="Genomic_DNA"/>
</dbReference>
<keyword evidence="14" id="KW-0539">Nucleus</keyword>
<keyword evidence="6" id="KW-0963">Cytoplasm</keyword>
<keyword evidence="9" id="KW-0072">Autophagy</keyword>
<feature type="transmembrane region" description="Helical" evidence="19">
    <location>
        <begin position="680"/>
        <end position="697"/>
    </location>
</feature>
<evidence type="ECO:0000256" key="2">
    <source>
        <dbReference type="ARBA" id="ARBA00004419"/>
    </source>
</evidence>
<feature type="transmembrane region" description="Helical" evidence="19">
    <location>
        <begin position="560"/>
        <end position="579"/>
    </location>
</feature>
<evidence type="ECO:0000256" key="17">
    <source>
        <dbReference type="ARBA" id="ARBA00039669"/>
    </source>
</evidence>
<dbReference type="GO" id="GO:0031410">
    <property type="term" value="C:cytoplasmic vesicle"/>
    <property type="evidence" value="ECO:0007669"/>
    <property type="project" value="UniProtKB-KW"/>
</dbReference>
<dbReference type="GO" id="GO:0016604">
    <property type="term" value="C:nuclear body"/>
    <property type="evidence" value="ECO:0007669"/>
    <property type="project" value="UniProtKB-SubCell"/>
</dbReference>
<evidence type="ECO:0000256" key="16">
    <source>
        <dbReference type="ARBA" id="ARBA00034306"/>
    </source>
</evidence>
<dbReference type="PANTHER" id="PTHR10778">
    <property type="entry name" value="SOLUTE CARRIER FAMILY 35 MEMBER B"/>
    <property type="match status" value="1"/>
</dbReference>
<keyword evidence="7 19" id="KW-0812">Transmembrane</keyword>
<evidence type="ECO:0000256" key="12">
    <source>
        <dbReference type="ARBA" id="ARBA00023159"/>
    </source>
</evidence>
<dbReference type="Pfam" id="PF08449">
    <property type="entry name" value="UAA"/>
    <property type="match status" value="2"/>
</dbReference>
<evidence type="ECO:0000256" key="11">
    <source>
        <dbReference type="ARBA" id="ARBA00023136"/>
    </source>
</evidence>
<accession>A0A814EEQ6</accession>
<feature type="transmembrane region" description="Helical" evidence="19">
    <location>
        <begin position="257"/>
        <end position="278"/>
    </location>
</feature>
<dbReference type="GO" id="GO:0006914">
    <property type="term" value="P:autophagy"/>
    <property type="evidence" value="ECO:0007669"/>
    <property type="project" value="UniProtKB-KW"/>
</dbReference>
<dbReference type="Proteomes" id="UP000681722">
    <property type="component" value="Unassembled WGS sequence"/>
</dbReference>
<evidence type="ECO:0000313" key="21">
    <source>
        <dbReference type="EMBL" id="CAF3744282.1"/>
    </source>
</evidence>
<keyword evidence="15" id="KW-0968">Cytoplasmic vesicle</keyword>
<dbReference type="GO" id="GO:0005776">
    <property type="term" value="C:autophagosome"/>
    <property type="evidence" value="ECO:0007669"/>
    <property type="project" value="UniProtKB-SubCell"/>
</dbReference>
<evidence type="ECO:0000256" key="15">
    <source>
        <dbReference type="ARBA" id="ARBA00023329"/>
    </source>
</evidence>
<evidence type="ECO:0000256" key="14">
    <source>
        <dbReference type="ARBA" id="ARBA00023242"/>
    </source>
</evidence>
<evidence type="ECO:0000256" key="18">
    <source>
        <dbReference type="SAM" id="MobiDB-lite"/>
    </source>
</evidence>
<evidence type="ECO:0000256" key="5">
    <source>
        <dbReference type="ARBA" id="ARBA00022448"/>
    </source>
</evidence>
<feature type="region of interest" description="Disordered" evidence="18">
    <location>
        <begin position="153"/>
        <end position="172"/>
    </location>
</feature>
<organism evidence="20 22">
    <name type="scientific">Didymodactylos carnosus</name>
    <dbReference type="NCBI Taxonomy" id="1234261"/>
    <lineage>
        <taxon>Eukaryota</taxon>
        <taxon>Metazoa</taxon>
        <taxon>Spiralia</taxon>
        <taxon>Gnathifera</taxon>
        <taxon>Rotifera</taxon>
        <taxon>Eurotatoria</taxon>
        <taxon>Bdelloidea</taxon>
        <taxon>Philodinida</taxon>
        <taxon>Philodinidae</taxon>
        <taxon>Didymodactylos</taxon>
    </lineage>
</organism>
<dbReference type="InterPro" id="IPR013657">
    <property type="entry name" value="SCL35B1-4/HUT1"/>
</dbReference>
<comment type="caution">
    <text evidence="20">The sequence shown here is derived from an EMBL/GenBank/DDBJ whole genome shotgun (WGS) entry which is preliminary data.</text>
</comment>
<feature type="transmembrane region" description="Helical" evidence="19">
    <location>
        <begin position="437"/>
        <end position="457"/>
    </location>
</feature>
<keyword evidence="13" id="KW-0804">Transcription</keyword>
<feature type="transmembrane region" description="Helical" evidence="19">
    <location>
        <begin position="477"/>
        <end position="497"/>
    </location>
</feature>
<feature type="transmembrane region" description="Helical" evidence="19">
    <location>
        <begin position="655"/>
        <end position="673"/>
    </location>
</feature>
<dbReference type="GO" id="GO:0005829">
    <property type="term" value="C:cytosol"/>
    <property type="evidence" value="ECO:0007669"/>
    <property type="project" value="UniProtKB-SubCell"/>
</dbReference>
<dbReference type="OrthoDB" id="438495at2759"/>
<evidence type="ECO:0000256" key="10">
    <source>
        <dbReference type="ARBA" id="ARBA00023015"/>
    </source>
</evidence>
<reference evidence="20" key="1">
    <citation type="submission" date="2021-02" db="EMBL/GenBank/DDBJ databases">
        <authorList>
            <person name="Nowell W R."/>
        </authorList>
    </citation>
    <scope>NUCLEOTIDE SEQUENCE</scope>
</reference>
<keyword evidence="22" id="KW-1185">Reference proteome</keyword>
<comment type="similarity">
    <text evidence="4">Belongs to the nucleotide-sugar transporter family. SLC35B subfamily.</text>
</comment>
<keyword evidence="11 19" id="KW-0472">Membrane</keyword>
<sequence length="803" mass="91177">MTESILTNHVDNALLTPDSQEIHNSWIATPPLIAPSTSQTTTSLNPIDNLLIEHPSMSVYDQITRPRRRRKIENKNPIKENDLNDQQEQCEKSDITTSFIQLSRSSTTDHRSLSKSSSTSNNDISSHLSKLNASETSASISSSLCHYHRRRTHVRSLKPSPNTKNKPSVEQQFVQRQRKNISTLHHTSGINHSTYVFIYNMEEKQQEEIETSTQQHFFSQNMKLAENEPTTTATTKTLPSTISLPKALSFLPLSSHATYRFIILCICVFVYYLAYGYMQELLFTLNGFRGTAWFLTCYQFFVYSVLSVIQLGLSGVSNRRATYKSYFILALLTVGTMGLSNYSVAYLNYPTQVMFKCCKLIPVLLGGIIIQGKTFNRYDVLAAICMSVGLIFFTLADSKVRPNFNYYGVFLICGALCADAAIGNYQEKIMKQFHIPNVEMVFFSFVFGFVFIFIGLIVTNNFYSSVMFWNQYPVKTYGYGLIFSVFGYLGIDIVLTLVRDYGALIAVTVTTCRKAITIALSFILFSKPFIFDYIWSGLIVIVGIYLNVYSRNQAVFNAKLWNFYNYFLNLIHLKLLILFKELILQLRSLKAYPNYFTLVQFIYYTLLATIERKLFEKSKRRKCPIRTYGMIALFTIGTLGFSNAAIMHLNYPTHLMFKCCKLIPVMIGSILILGKRYNGYDILAVLSMTVGLVFFTLADSQLQPEFDKLGVVLVCCALVADAVIGNVQEKALIYYSYLIGAIYLIILELLLGSLTEAFLLWWAYPIQSYFYTFIFSISGYLGVSCVLTLVRTFGALIAVTGTE</sequence>
<dbReference type="Pfam" id="PF14839">
    <property type="entry name" value="DOR"/>
    <property type="match status" value="1"/>
</dbReference>
<keyword evidence="10" id="KW-0805">Transcription regulation</keyword>
<dbReference type="GO" id="GO:0005789">
    <property type="term" value="C:endoplasmic reticulum membrane"/>
    <property type="evidence" value="ECO:0007669"/>
    <property type="project" value="TreeGrafter"/>
</dbReference>
<dbReference type="EMBL" id="CAJNOQ010002655">
    <property type="protein sequence ID" value="CAF0971252.1"/>
    <property type="molecule type" value="Genomic_DNA"/>
</dbReference>
<feature type="compositionally biased region" description="Basic and acidic residues" evidence="18">
    <location>
        <begin position="73"/>
        <end position="82"/>
    </location>
</feature>
<feature type="region of interest" description="Disordered" evidence="18">
    <location>
        <begin position="65"/>
        <end position="126"/>
    </location>
</feature>
<keyword evidence="12" id="KW-0010">Activator</keyword>
<dbReference type="Proteomes" id="UP000663829">
    <property type="component" value="Unassembled WGS sequence"/>
</dbReference>
<evidence type="ECO:0000256" key="4">
    <source>
        <dbReference type="ARBA" id="ARBA00010694"/>
    </source>
</evidence>
<dbReference type="AlphaFoldDB" id="A0A814EEQ6"/>
<name>A0A814EEQ6_9BILA</name>
<evidence type="ECO:0000256" key="6">
    <source>
        <dbReference type="ARBA" id="ARBA00022490"/>
    </source>
</evidence>
<feature type="transmembrane region" description="Helical" evidence="19">
    <location>
        <begin position="407"/>
        <end position="425"/>
    </location>
</feature>
<feature type="transmembrane region" description="Helical" evidence="19">
    <location>
        <begin position="504"/>
        <end position="524"/>
    </location>
</feature>
<feature type="transmembrane region" description="Helical" evidence="19">
    <location>
        <begin position="631"/>
        <end position="649"/>
    </location>
</feature>
<feature type="transmembrane region" description="Helical" evidence="19">
    <location>
        <begin position="591"/>
        <end position="610"/>
    </location>
</feature>
<protein>
    <recommendedName>
        <fullName evidence="17">Adenosine 3'-phospho 5'-phosphosulfate transporter 2</fullName>
    </recommendedName>
</protein>
<feature type="transmembrane region" description="Helical" evidence="19">
    <location>
        <begin position="530"/>
        <end position="548"/>
    </location>
</feature>
<feature type="transmembrane region" description="Helical" evidence="19">
    <location>
        <begin position="734"/>
        <end position="763"/>
    </location>
</feature>
<feature type="transmembrane region" description="Helical" evidence="19">
    <location>
        <begin position="325"/>
        <end position="347"/>
    </location>
</feature>
<evidence type="ECO:0000313" key="22">
    <source>
        <dbReference type="Proteomes" id="UP000663829"/>
    </source>
</evidence>